<comment type="catalytic activity">
    <reaction evidence="8">
        <text>DNA(n) + a 2'-deoxyribonucleoside 5'-triphosphate = DNA(n+1) + diphosphate</text>
        <dbReference type="Rhea" id="RHEA:22508"/>
        <dbReference type="Rhea" id="RHEA-COMP:17339"/>
        <dbReference type="Rhea" id="RHEA-COMP:17340"/>
        <dbReference type="ChEBI" id="CHEBI:33019"/>
        <dbReference type="ChEBI" id="CHEBI:61560"/>
        <dbReference type="ChEBI" id="CHEBI:173112"/>
        <dbReference type="EC" id="2.7.7.7"/>
    </reaction>
</comment>
<evidence type="ECO:0000256" key="3">
    <source>
        <dbReference type="ARBA" id="ARBA00022679"/>
    </source>
</evidence>
<dbReference type="Pfam" id="PF03175">
    <property type="entry name" value="DNA_pol_B_2"/>
    <property type="match status" value="1"/>
</dbReference>
<evidence type="ECO:0000259" key="10">
    <source>
        <dbReference type="Pfam" id="PF03175"/>
    </source>
</evidence>
<keyword evidence="5" id="KW-0235">DNA replication</keyword>
<dbReference type="InterPro" id="IPR004868">
    <property type="entry name" value="DNA-dir_DNA_pol_B_mt/vir"/>
</dbReference>
<name>A0ABD2M6C1_9BILA</name>
<evidence type="ECO:0000313" key="11">
    <source>
        <dbReference type="EMBL" id="KAL3122981.1"/>
    </source>
</evidence>
<keyword evidence="3" id="KW-0808">Transferase</keyword>
<comment type="caution">
    <text evidence="11">The sequence shown here is derived from an EMBL/GenBank/DDBJ whole genome shotgun (WGS) entry which is preliminary data.</text>
</comment>
<keyword evidence="6" id="KW-0239">DNA-directed DNA polymerase</keyword>
<sequence>MSLEDHNYCGELGGNETPPKRRRRNDDDDGEQKFQKNCIRTLSADKQYNQKFKVQSVKSTFVIENLPANPESMLRALFAHCMSTALDESQQNGITPDQLGATISSDLLNPSIWIPIRRISDNTADSIMNRFLEVAQSKSREGSLWGSPFTVTITTLDVAQLPQRQQVRGSGKRTSNSVQHIVKESALLQINNNDDAYCLFYALEASRKYHSKEMSRQTFSKYINRQNGRRLEDVFGLMSSANIRTDLREYDAVVYVPIVVDYWNRKYATANQRFKVFIFGATGTYRPKFQYGPDNFNIEIPLYHHNGHFDGIRCGVGKAVFGRDYYCFSCECPYDNANGHSLQCKAKCINCGRIGVGRPCRADDNNDSYYRECTACGKDFMSQDCFSHHLSSNVCQQFNKCKQCGVVWNIRQNRRKGRSGHVCGEKFCYICKCYHKPERGCFIQQLKARRPKKYRLIAFDCETTQNTRIEGSGDRRLHSVNFISCHVACTKCIEENSWRNSLQVPCSICGRQRTVTFSHRAYERTQTDAQFITPCPMAAFAQWLLSEFDPRYPTMLFAHFGGRFDNIMLFRQFFLNGFCPQMIRRGNKLYEMKIARGEKNPEIIVRDSWNLMPVPLGALPGAFGLSVQDKEFFPHLANVEANYGRILQSLPPKADYLYGGMTPDRQRRFDQWYAAHHHQQFDLCEQLAAYCTNDTHILVEALVAFRTEFLAISDPLERHGCLDDEDDDEEEEEQKENDTAFEVLGGGIDITWEPMTIASASMRHFRLNHLKRDQLAIVPECGYDTTNTQSLIALKFLDWYAKKNGVSIQTAHSPGGEKKIGQYTVDGYIAATDTVIEVNGCHWHAHDHPRHRFQPQTVMANGKNGAADTGGRCATAVLHHITGATSARILGV</sequence>
<keyword evidence="7" id="KW-0238">DNA-binding</keyword>
<comment type="similarity">
    <text evidence="1">Belongs to the DNA polymerase type-B family.</text>
</comment>
<accession>A0ABD2M6C1</accession>
<feature type="domain" description="DNA-directed DNA polymerase family B mitochondria/virus" evidence="10">
    <location>
        <begin position="547"/>
        <end position="774"/>
    </location>
</feature>
<evidence type="ECO:0000313" key="12">
    <source>
        <dbReference type="Proteomes" id="UP001620626"/>
    </source>
</evidence>
<dbReference type="PANTHER" id="PTHR33568">
    <property type="entry name" value="DNA POLYMERASE"/>
    <property type="match status" value="1"/>
</dbReference>
<gene>
    <name evidence="11" type="ORF">niasHT_008363</name>
</gene>
<evidence type="ECO:0000256" key="6">
    <source>
        <dbReference type="ARBA" id="ARBA00022932"/>
    </source>
</evidence>
<feature type="region of interest" description="Disordered" evidence="9">
    <location>
        <begin position="1"/>
        <end position="32"/>
    </location>
</feature>
<dbReference type="AlphaFoldDB" id="A0ABD2M6C1"/>
<evidence type="ECO:0000256" key="5">
    <source>
        <dbReference type="ARBA" id="ARBA00022705"/>
    </source>
</evidence>
<dbReference type="GO" id="GO:0003887">
    <property type="term" value="F:DNA-directed DNA polymerase activity"/>
    <property type="evidence" value="ECO:0007669"/>
    <property type="project" value="UniProtKB-KW"/>
</dbReference>
<dbReference type="Gene3D" id="3.30.420.10">
    <property type="entry name" value="Ribonuclease H-like superfamily/Ribonuclease H"/>
    <property type="match status" value="1"/>
</dbReference>
<dbReference type="GO" id="GO:0006260">
    <property type="term" value="P:DNA replication"/>
    <property type="evidence" value="ECO:0007669"/>
    <property type="project" value="UniProtKB-KW"/>
</dbReference>
<dbReference type="PANTHER" id="PTHR33568:SF3">
    <property type="entry name" value="DNA-DIRECTED DNA POLYMERASE"/>
    <property type="match status" value="1"/>
</dbReference>
<evidence type="ECO:0000256" key="7">
    <source>
        <dbReference type="ARBA" id="ARBA00023125"/>
    </source>
</evidence>
<dbReference type="EMBL" id="JBICBT010000116">
    <property type="protein sequence ID" value="KAL3122981.1"/>
    <property type="molecule type" value="Genomic_DNA"/>
</dbReference>
<dbReference type="EC" id="2.7.7.7" evidence="2"/>
<organism evidence="11 12">
    <name type="scientific">Heterodera trifolii</name>
    <dbReference type="NCBI Taxonomy" id="157864"/>
    <lineage>
        <taxon>Eukaryota</taxon>
        <taxon>Metazoa</taxon>
        <taxon>Ecdysozoa</taxon>
        <taxon>Nematoda</taxon>
        <taxon>Chromadorea</taxon>
        <taxon>Rhabditida</taxon>
        <taxon>Tylenchina</taxon>
        <taxon>Tylenchomorpha</taxon>
        <taxon>Tylenchoidea</taxon>
        <taxon>Heteroderidae</taxon>
        <taxon>Heteroderinae</taxon>
        <taxon>Heterodera</taxon>
    </lineage>
</organism>
<dbReference type="Proteomes" id="UP001620626">
    <property type="component" value="Unassembled WGS sequence"/>
</dbReference>
<evidence type="ECO:0000256" key="2">
    <source>
        <dbReference type="ARBA" id="ARBA00012417"/>
    </source>
</evidence>
<keyword evidence="4" id="KW-0548">Nucleotidyltransferase</keyword>
<reference evidence="11 12" key="1">
    <citation type="submission" date="2024-10" db="EMBL/GenBank/DDBJ databases">
        <authorList>
            <person name="Kim D."/>
        </authorList>
    </citation>
    <scope>NUCLEOTIDE SEQUENCE [LARGE SCALE GENOMIC DNA]</scope>
    <source>
        <strain evidence="11">BH-2024</strain>
    </source>
</reference>
<dbReference type="SUPFAM" id="SSF53098">
    <property type="entry name" value="Ribonuclease H-like"/>
    <property type="match status" value="1"/>
</dbReference>
<protein>
    <recommendedName>
        <fullName evidence="2">DNA-directed DNA polymerase</fullName>
        <ecNumber evidence="2">2.7.7.7</ecNumber>
    </recommendedName>
</protein>
<evidence type="ECO:0000256" key="4">
    <source>
        <dbReference type="ARBA" id="ARBA00022695"/>
    </source>
</evidence>
<dbReference type="InterPro" id="IPR012337">
    <property type="entry name" value="RNaseH-like_sf"/>
</dbReference>
<dbReference type="GO" id="GO:0003677">
    <property type="term" value="F:DNA binding"/>
    <property type="evidence" value="ECO:0007669"/>
    <property type="project" value="UniProtKB-KW"/>
</dbReference>
<evidence type="ECO:0000256" key="1">
    <source>
        <dbReference type="ARBA" id="ARBA00005755"/>
    </source>
</evidence>
<evidence type="ECO:0000256" key="9">
    <source>
        <dbReference type="SAM" id="MobiDB-lite"/>
    </source>
</evidence>
<keyword evidence="12" id="KW-1185">Reference proteome</keyword>
<dbReference type="InterPro" id="IPR036397">
    <property type="entry name" value="RNaseH_sf"/>
</dbReference>
<proteinExistence type="inferred from homology"/>
<evidence type="ECO:0000256" key="8">
    <source>
        <dbReference type="ARBA" id="ARBA00049244"/>
    </source>
</evidence>